<keyword evidence="7 9" id="KW-0472">Membrane</keyword>
<keyword evidence="6 9" id="KW-1133">Transmembrane helix</keyword>
<comment type="caution">
    <text evidence="9">Lacks conserved residue(s) required for the propagation of feature annotation.</text>
</comment>
<feature type="transmembrane region" description="Helical" evidence="9">
    <location>
        <begin position="127"/>
        <end position="149"/>
    </location>
</feature>
<sequence length="183" mass="20985">MQKLIALLDRFNEISTRWAGYAATLLLAMMLSIMVTHVFFRYVLNDSFGWTEELARYMMVWMAFLFFPAAHRQGLNASLEIATNWFKDSIPWRLLQLLLELCILAVLIWCIKLGFERVERGSTTVSLSLSITMSYIYLVLPLSFTLTSLSSLERVLRLGYGLFYPHALLNTQTQPSAGSNKEV</sequence>
<dbReference type="GO" id="GO:0015740">
    <property type="term" value="P:C4-dicarboxylate transport"/>
    <property type="evidence" value="ECO:0007669"/>
    <property type="project" value="TreeGrafter"/>
</dbReference>
<dbReference type="RefSeq" id="WP_162218465.1">
    <property type="nucleotide sequence ID" value="NZ_JAAEHK010000009.1"/>
</dbReference>
<dbReference type="InterPro" id="IPR007387">
    <property type="entry name" value="TRAP_DctQ"/>
</dbReference>
<evidence type="ECO:0000256" key="7">
    <source>
        <dbReference type="ARBA" id="ARBA00023136"/>
    </source>
</evidence>
<evidence type="ECO:0000256" key="4">
    <source>
        <dbReference type="ARBA" id="ARBA00022519"/>
    </source>
</evidence>
<feature type="domain" description="Tripartite ATP-independent periplasmic transporters DctQ component" evidence="10">
    <location>
        <begin position="30"/>
        <end position="158"/>
    </location>
</feature>
<evidence type="ECO:0000313" key="12">
    <source>
        <dbReference type="Proteomes" id="UP000480312"/>
    </source>
</evidence>
<name>A0A7C9P809_9GAMM</name>
<evidence type="ECO:0000313" key="11">
    <source>
        <dbReference type="EMBL" id="NDL70575.1"/>
    </source>
</evidence>
<dbReference type="GO" id="GO:0005886">
    <property type="term" value="C:plasma membrane"/>
    <property type="evidence" value="ECO:0007669"/>
    <property type="project" value="UniProtKB-SubCell"/>
</dbReference>
<comment type="similarity">
    <text evidence="8 9">Belongs to the TRAP transporter small permease family.</text>
</comment>
<evidence type="ECO:0000256" key="2">
    <source>
        <dbReference type="ARBA" id="ARBA00022448"/>
    </source>
</evidence>
<dbReference type="Pfam" id="PF04290">
    <property type="entry name" value="DctQ"/>
    <property type="match status" value="1"/>
</dbReference>
<evidence type="ECO:0000256" key="9">
    <source>
        <dbReference type="RuleBase" id="RU369079"/>
    </source>
</evidence>
<dbReference type="Proteomes" id="UP000480312">
    <property type="component" value="Unassembled WGS sequence"/>
</dbReference>
<comment type="function">
    <text evidence="9">Part of the tripartite ATP-independent periplasmic (TRAP) transport system.</text>
</comment>
<dbReference type="InterPro" id="IPR055348">
    <property type="entry name" value="DctQ"/>
</dbReference>
<dbReference type="OrthoDB" id="2085311at2"/>
<evidence type="ECO:0000256" key="6">
    <source>
        <dbReference type="ARBA" id="ARBA00022989"/>
    </source>
</evidence>
<evidence type="ECO:0000259" key="10">
    <source>
        <dbReference type="Pfam" id="PF04290"/>
    </source>
</evidence>
<dbReference type="PANTHER" id="PTHR35011">
    <property type="entry name" value="2,3-DIKETO-L-GULONATE TRAP TRANSPORTER SMALL PERMEASE PROTEIN YIAM"/>
    <property type="match status" value="1"/>
</dbReference>
<keyword evidence="2 9" id="KW-0813">Transport</keyword>
<dbReference type="AlphaFoldDB" id="A0A7C9P809"/>
<protein>
    <recommendedName>
        <fullName evidence="9">TRAP transporter small permease protein</fullName>
    </recommendedName>
</protein>
<dbReference type="GO" id="GO:0022857">
    <property type="term" value="F:transmembrane transporter activity"/>
    <property type="evidence" value="ECO:0007669"/>
    <property type="project" value="UniProtKB-UniRule"/>
</dbReference>
<evidence type="ECO:0000256" key="3">
    <source>
        <dbReference type="ARBA" id="ARBA00022475"/>
    </source>
</evidence>
<comment type="caution">
    <text evidence="11">The sequence shown here is derived from an EMBL/GenBank/DDBJ whole genome shotgun (WGS) entry which is preliminary data.</text>
</comment>
<keyword evidence="3" id="KW-1003">Cell membrane</keyword>
<feature type="transmembrane region" description="Helical" evidence="9">
    <location>
        <begin position="92"/>
        <end position="115"/>
    </location>
</feature>
<dbReference type="PANTHER" id="PTHR35011:SF2">
    <property type="entry name" value="2,3-DIKETO-L-GULONATE TRAP TRANSPORTER SMALL PERMEASE PROTEIN YIAM"/>
    <property type="match status" value="1"/>
</dbReference>
<reference evidence="11 12" key="1">
    <citation type="submission" date="2020-01" db="EMBL/GenBank/DDBJ databases">
        <title>Whole genome sequencing of Halomonas alkaliphila strain LS44.</title>
        <authorList>
            <person name="Kumar S."/>
            <person name="Paul D."/>
            <person name="Shouche Y."/>
            <person name="Suryavanshi M.V."/>
        </authorList>
    </citation>
    <scope>NUCLEOTIDE SEQUENCE [LARGE SCALE GENOMIC DNA]</scope>
    <source>
        <strain evidence="11 12">LS44</strain>
    </source>
</reference>
<gene>
    <name evidence="11" type="ORF">GPL32_08625</name>
</gene>
<dbReference type="EMBL" id="JAAEHK010000009">
    <property type="protein sequence ID" value="NDL70575.1"/>
    <property type="molecule type" value="Genomic_DNA"/>
</dbReference>
<evidence type="ECO:0000256" key="1">
    <source>
        <dbReference type="ARBA" id="ARBA00004429"/>
    </source>
</evidence>
<evidence type="ECO:0000256" key="8">
    <source>
        <dbReference type="ARBA" id="ARBA00038436"/>
    </source>
</evidence>
<organism evidence="11 12">
    <name type="scientific">Vreelandella alkaliphila</name>
    <dbReference type="NCBI Taxonomy" id="272774"/>
    <lineage>
        <taxon>Bacteria</taxon>
        <taxon>Pseudomonadati</taxon>
        <taxon>Pseudomonadota</taxon>
        <taxon>Gammaproteobacteria</taxon>
        <taxon>Oceanospirillales</taxon>
        <taxon>Halomonadaceae</taxon>
        <taxon>Vreelandella</taxon>
    </lineage>
</organism>
<comment type="subunit">
    <text evidence="9">The complex comprises the extracytoplasmic solute receptor protein and the two transmembrane proteins.</text>
</comment>
<keyword evidence="4 9" id="KW-0997">Cell inner membrane</keyword>
<feature type="transmembrane region" description="Helical" evidence="9">
    <location>
        <begin position="21"/>
        <end position="42"/>
    </location>
</feature>
<comment type="subcellular location">
    <subcellularLocation>
        <location evidence="1 9">Cell inner membrane</location>
        <topology evidence="1 9">Multi-pass membrane protein</topology>
    </subcellularLocation>
</comment>
<evidence type="ECO:0000256" key="5">
    <source>
        <dbReference type="ARBA" id="ARBA00022692"/>
    </source>
</evidence>
<accession>A0A7C9P809</accession>
<proteinExistence type="inferred from homology"/>
<keyword evidence="5 9" id="KW-0812">Transmembrane</keyword>